<gene>
    <name evidence="10" type="ORF">IHV25_05805</name>
</gene>
<dbReference type="Pfam" id="PF01432">
    <property type="entry name" value="Peptidase_M3"/>
    <property type="match status" value="1"/>
</dbReference>
<dbReference type="PANTHER" id="PTHR11804:SF5">
    <property type="entry name" value="OLIGOENDOPEPTIDASE F"/>
    <property type="match status" value="1"/>
</dbReference>
<dbReference type="InterPro" id="IPR013647">
    <property type="entry name" value="OligopepF_N_dom"/>
</dbReference>
<organism evidence="10 11">
    <name type="scientific">Phaeovibrio sulfidiphilus</name>
    <dbReference type="NCBI Taxonomy" id="1220600"/>
    <lineage>
        <taxon>Bacteria</taxon>
        <taxon>Pseudomonadati</taxon>
        <taxon>Pseudomonadota</taxon>
        <taxon>Alphaproteobacteria</taxon>
        <taxon>Rhodospirillales</taxon>
        <taxon>Rhodospirillaceae</taxon>
        <taxon>Phaeovibrio</taxon>
    </lineage>
</organism>
<evidence type="ECO:0000256" key="6">
    <source>
        <dbReference type="RuleBase" id="RU003435"/>
    </source>
</evidence>
<dbReference type="EMBL" id="JACZHT010000003">
    <property type="protein sequence ID" value="MBE1237161.1"/>
    <property type="molecule type" value="Genomic_DNA"/>
</dbReference>
<keyword evidence="1 6" id="KW-0645">Protease</keyword>
<comment type="caution">
    <text evidence="10">The sequence shown here is derived from an EMBL/GenBank/DDBJ whole genome shotgun (WGS) entry which is preliminary data.</text>
</comment>
<dbReference type="PANTHER" id="PTHR11804">
    <property type="entry name" value="PROTEASE M3 THIMET OLIGOPEPTIDASE-RELATED"/>
    <property type="match status" value="1"/>
</dbReference>
<reference evidence="10" key="1">
    <citation type="submission" date="2020-10" db="EMBL/GenBank/DDBJ databases">
        <title>Genome sequence of the unusual species of purple photosynthetic bacteria, Phaeovibrio sulfidiphilus DSM 23193, type strain.</title>
        <authorList>
            <person name="Kyndt J.A."/>
            <person name="Meyer T.E."/>
        </authorList>
    </citation>
    <scope>NUCLEOTIDE SEQUENCE</scope>
    <source>
        <strain evidence="10">DSM 23193</strain>
    </source>
</reference>
<evidence type="ECO:0000313" key="11">
    <source>
        <dbReference type="Proteomes" id="UP000631034"/>
    </source>
</evidence>
<comment type="similarity">
    <text evidence="6">Belongs to the peptidase M3 family.</text>
</comment>
<feature type="domain" description="Peptidase M3A/M3B catalytic" evidence="8">
    <location>
        <begin position="268"/>
        <end position="591"/>
    </location>
</feature>
<dbReference type="SUPFAM" id="SSF55486">
    <property type="entry name" value="Metalloproteases ('zincins'), catalytic domain"/>
    <property type="match status" value="1"/>
</dbReference>
<dbReference type="InterPro" id="IPR001567">
    <property type="entry name" value="Pept_M3A_M3B_dom"/>
</dbReference>
<feature type="domain" description="Oligopeptidase F N-terminal" evidence="9">
    <location>
        <begin position="127"/>
        <end position="195"/>
    </location>
</feature>
<dbReference type="Proteomes" id="UP000631034">
    <property type="component" value="Unassembled WGS sequence"/>
</dbReference>
<feature type="region of interest" description="Disordered" evidence="7">
    <location>
        <begin position="1"/>
        <end position="26"/>
    </location>
</feature>
<dbReference type="InterPro" id="IPR045090">
    <property type="entry name" value="Pept_M3A_M3B"/>
</dbReference>
<evidence type="ECO:0000313" key="10">
    <source>
        <dbReference type="EMBL" id="MBE1237161.1"/>
    </source>
</evidence>
<name>A0A8J6YIZ2_9PROT</name>
<keyword evidence="5 6" id="KW-0482">Metalloprotease</keyword>
<evidence type="ECO:0000259" key="9">
    <source>
        <dbReference type="Pfam" id="PF08439"/>
    </source>
</evidence>
<keyword evidence="4 6" id="KW-0862">Zinc</keyword>
<comment type="cofactor">
    <cofactor evidence="6">
        <name>Zn(2+)</name>
        <dbReference type="ChEBI" id="CHEBI:29105"/>
    </cofactor>
    <text evidence="6">Binds 1 zinc ion.</text>
</comment>
<dbReference type="InterPro" id="IPR011977">
    <property type="entry name" value="Pept_M3B_clade3"/>
</dbReference>
<keyword evidence="3 6" id="KW-0378">Hydrolase</keyword>
<dbReference type="NCBIfam" id="TIGR02290">
    <property type="entry name" value="M3_fam_3"/>
    <property type="match status" value="1"/>
</dbReference>
<dbReference type="Gene3D" id="1.10.1370.20">
    <property type="entry name" value="Oligoendopeptidase f, C-terminal domain"/>
    <property type="match status" value="1"/>
</dbReference>
<evidence type="ECO:0000256" key="7">
    <source>
        <dbReference type="SAM" id="MobiDB-lite"/>
    </source>
</evidence>
<dbReference type="AlphaFoldDB" id="A0A8J6YIZ2"/>
<evidence type="ECO:0000256" key="1">
    <source>
        <dbReference type="ARBA" id="ARBA00022670"/>
    </source>
</evidence>
<dbReference type="GO" id="GO:0006508">
    <property type="term" value="P:proteolysis"/>
    <property type="evidence" value="ECO:0007669"/>
    <property type="project" value="UniProtKB-KW"/>
</dbReference>
<keyword evidence="11" id="KW-1185">Reference proteome</keyword>
<evidence type="ECO:0000256" key="5">
    <source>
        <dbReference type="ARBA" id="ARBA00023049"/>
    </source>
</evidence>
<evidence type="ECO:0000256" key="3">
    <source>
        <dbReference type="ARBA" id="ARBA00022801"/>
    </source>
</evidence>
<dbReference type="RefSeq" id="WP_192534162.1">
    <property type="nucleotide sequence ID" value="NZ_JACZHT010000003.1"/>
</dbReference>
<sequence length="605" mass="67976">MSIRFFETAAPGSSGNRPSGDLPRWDLSDLYESPESERLKADMAAIEADVGTFRSAYLGRVTGLDGAGLGLAVAAYESISERFGKIASYAQLLYATDVTDPAVAAFQQGILEKSAALSSQLVFFTLELNQIDDTTMKERLEAPEFARYAPWIRDLALMRDHQLSDELERLFNEKDISGRAAWVRLYDETLARLRFQVGNETLTLTETQNRLSDADPARRREAARSLGERFGAELPLFAHITNTLAVDKRVDDAWRSFPTPLSSRNLSNRLEDNVVEALVDTVRGAYPRISHRYYALKAKWFGVDQLNYWDRNAPLPESDETLWSWDEACSLVREAYEAFSPDMARVADNFFTRAWIDVPPSPGKASGAFAHPVVPSAHPYLLLNFMGRTRDVMTLAHELGHGVHQVLAARQGALLSETPLTLAETASVFGEMLTFRRLLDRTTDPARKRVLLAGKVEDMINTVVRQIAFHTFELAVHTERQNGEIPADRLCAIWMDVQRESLGPAFRFDEEYRAYWTSIPHFIHAPFYVYAYAFGDCLVNALFATYQSGRLDDFQGRYLEMLAAGGSLHHRELLAPFGLDASDPEFWSRGLSVLEGFVDELEAVS</sequence>
<evidence type="ECO:0000259" key="8">
    <source>
        <dbReference type="Pfam" id="PF01432"/>
    </source>
</evidence>
<evidence type="ECO:0000256" key="4">
    <source>
        <dbReference type="ARBA" id="ARBA00022833"/>
    </source>
</evidence>
<keyword evidence="2 6" id="KW-0479">Metal-binding</keyword>
<dbReference type="Gene3D" id="1.20.140.70">
    <property type="entry name" value="Oligopeptidase f, N-terminal domain"/>
    <property type="match status" value="1"/>
</dbReference>
<protein>
    <submittedName>
        <fullName evidence="10">M3 family oligoendopeptidase</fullName>
    </submittedName>
</protein>
<dbReference type="CDD" id="cd09610">
    <property type="entry name" value="M3B_PepF"/>
    <property type="match status" value="1"/>
</dbReference>
<dbReference type="Pfam" id="PF08439">
    <property type="entry name" value="Peptidase_M3_N"/>
    <property type="match status" value="1"/>
</dbReference>
<dbReference type="GO" id="GO:0006518">
    <property type="term" value="P:peptide metabolic process"/>
    <property type="evidence" value="ECO:0007669"/>
    <property type="project" value="TreeGrafter"/>
</dbReference>
<accession>A0A8J6YIZ2</accession>
<dbReference type="InterPro" id="IPR042088">
    <property type="entry name" value="OligoPept_F_C"/>
</dbReference>
<evidence type="ECO:0000256" key="2">
    <source>
        <dbReference type="ARBA" id="ARBA00022723"/>
    </source>
</evidence>
<dbReference type="GO" id="GO:0046872">
    <property type="term" value="F:metal ion binding"/>
    <property type="evidence" value="ECO:0007669"/>
    <property type="project" value="UniProtKB-UniRule"/>
</dbReference>
<proteinExistence type="inferred from homology"/>
<dbReference type="GO" id="GO:0004222">
    <property type="term" value="F:metalloendopeptidase activity"/>
    <property type="evidence" value="ECO:0007669"/>
    <property type="project" value="InterPro"/>
</dbReference>